<dbReference type="PANTHER" id="PTHR23226:SF366">
    <property type="entry name" value="ZINC FINGER PROTEIN ZFP2"/>
    <property type="match status" value="1"/>
</dbReference>
<proteinExistence type="predicted"/>
<feature type="domain" description="C2H2-type" evidence="10">
    <location>
        <begin position="476"/>
        <end position="503"/>
    </location>
</feature>
<feature type="domain" description="C2H2-type" evidence="10">
    <location>
        <begin position="265"/>
        <end position="292"/>
    </location>
</feature>
<dbReference type="SMART" id="SM00355">
    <property type="entry name" value="ZnF_C2H2"/>
    <property type="match status" value="8"/>
</dbReference>
<evidence type="ECO:0000256" key="7">
    <source>
        <dbReference type="ARBA" id="ARBA00023242"/>
    </source>
</evidence>
<protein>
    <recommendedName>
        <fullName evidence="10">C2H2-type domain-containing protein</fullName>
    </recommendedName>
</protein>
<dbReference type="PROSITE" id="PS50157">
    <property type="entry name" value="ZINC_FINGER_C2H2_2"/>
    <property type="match status" value="8"/>
</dbReference>
<feature type="domain" description="C2H2-type" evidence="10">
    <location>
        <begin position="293"/>
        <end position="320"/>
    </location>
</feature>
<dbReference type="GO" id="GO:0008270">
    <property type="term" value="F:zinc ion binding"/>
    <property type="evidence" value="ECO:0007669"/>
    <property type="project" value="UniProtKB-KW"/>
</dbReference>
<dbReference type="GO" id="GO:0000981">
    <property type="term" value="F:DNA-binding transcription factor activity, RNA polymerase II-specific"/>
    <property type="evidence" value="ECO:0007669"/>
    <property type="project" value="TreeGrafter"/>
</dbReference>
<reference evidence="11 12" key="1">
    <citation type="submission" date="2017-07" db="EMBL/GenBank/DDBJ databases">
        <authorList>
            <person name="Talla V."/>
            <person name="Backstrom N."/>
        </authorList>
    </citation>
    <scope>NUCLEOTIDE SEQUENCE [LARGE SCALE GENOMIC DNA]</scope>
</reference>
<organism evidence="11 12">
    <name type="scientific">Leptidea sinapis</name>
    <dbReference type="NCBI Taxonomy" id="189913"/>
    <lineage>
        <taxon>Eukaryota</taxon>
        <taxon>Metazoa</taxon>
        <taxon>Ecdysozoa</taxon>
        <taxon>Arthropoda</taxon>
        <taxon>Hexapoda</taxon>
        <taxon>Insecta</taxon>
        <taxon>Pterygota</taxon>
        <taxon>Neoptera</taxon>
        <taxon>Endopterygota</taxon>
        <taxon>Lepidoptera</taxon>
        <taxon>Glossata</taxon>
        <taxon>Ditrysia</taxon>
        <taxon>Papilionoidea</taxon>
        <taxon>Pieridae</taxon>
        <taxon>Dismorphiinae</taxon>
        <taxon>Leptidea</taxon>
    </lineage>
</organism>
<name>A0A5E4R7C0_9NEOP</name>
<evidence type="ECO:0000256" key="6">
    <source>
        <dbReference type="ARBA" id="ARBA00023125"/>
    </source>
</evidence>
<comment type="subcellular location">
    <subcellularLocation>
        <location evidence="1">Nucleus</location>
    </subcellularLocation>
</comment>
<keyword evidence="12" id="KW-1185">Reference proteome</keyword>
<dbReference type="FunFam" id="3.30.160.60:FF:000065">
    <property type="entry name" value="B-cell CLL/lymphoma 6, member B"/>
    <property type="match status" value="2"/>
</dbReference>
<evidence type="ECO:0000256" key="9">
    <source>
        <dbReference type="SAM" id="MobiDB-lite"/>
    </source>
</evidence>
<feature type="domain" description="C2H2-type" evidence="10">
    <location>
        <begin position="321"/>
        <end position="348"/>
    </location>
</feature>
<evidence type="ECO:0000256" key="5">
    <source>
        <dbReference type="ARBA" id="ARBA00022833"/>
    </source>
</evidence>
<dbReference type="GO" id="GO:0000978">
    <property type="term" value="F:RNA polymerase II cis-regulatory region sequence-specific DNA binding"/>
    <property type="evidence" value="ECO:0007669"/>
    <property type="project" value="TreeGrafter"/>
</dbReference>
<dbReference type="PROSITE" id="PS00028">
    <property type="entry name" value="ZINC_FINGER_C2H2_1"/>
    <property type="match status" value="6"/>
</dbReference>
<dbReference type="InterPro" id="IPR036236">
    <property type="entry name" value="Znf_C2H2_sf"/>
</dbReference>
<evidence type="ECO:0000313" key="11">
    <source>
        <dbReference type="EMBL" id="VVD05887.1"/>
    </source>
</evidence>
<keyword evidence="4 8" id="KW-0863">Zinc-finger</keyword>
<evidence type="ECO:0000256" key="2">
    <source>
        <dbReference type="ARBA" id="ARBA00022723"/>
    </source>
</evidence>
<dbReference type="FunFam" id="3.30.160.60:FF:001450">
    <property type="entry name" value="zinc finger protein 774"/>
    <property type="match status" value="1"/>
</dbReference>
<accession>A0A5E4R7C0</accession>
<evidence type="ECO:0000256" key="8">
    <source>
        <dbReference type="PROSITE-ProRule" id="PRU00042"/>
    </source>
</evidence>
<dbReference type="SUPFAM" id="SSF57667">
    <property type="entry name" value="beta-beta-alpha zinc fingers"/>
    <property type="match status" value="5"/>
</dbReference>
<dbReference type="FunFam" id="3.30.160.60:FF:000446">
    <property type="entry name" value="Zinc finger protein"/>
    <property type="match status" value="1"/>
</dbReference>
<dbReference type="GO" id="GO:0005634">
    <property type="term" value="C:nucleus"/>
    <property type="evidence" value="ECO:0007669"/>
    <property type="project" value="UniProtKB-SubCell"/>
</dbReference>
<feature type="domain" description="C2H2-type" evidence="10">
    <location>
        <begin position="444"/>
        <end position="464"/>
    </location>
</feature>
<keyword evidence="5" id="KW-0862">Zinc</keyword>
<keyword evidence="2" id="KW-0479">Metal-binding</keyword>
<feature type="non-terminal residue" evidence="11">
    <location>
        <position position="547"/>
    </location>
</feature>
<dbReference type="FunFam" id="3.30.160.60:FF:000045">
    <property type="entry name" value="ZFP69 zinc finger protein B"/>
    <property type="match status" value="1"/>
</dbReference>
<evidence type="ECO:0000313" key="12">
    <source>
        <dbReference type="Proteomes" id="UP000324832"/>
    </source>
</evidence>
<keyword evidence="3" id="KW-0677">Repeat</keyword>
<dbReference type="Proteomes" id="UP000324832">
    <property type="component" value="Unassembled WGS sequence"/>
</dbReference>
<dbReference type="Gene3D" id="3.30.160.60">
    <property type="entry name" value="Classic Zinc Finger"/>
    <property type="match status" value="7"/>
</dbReference>
<feature type="region of interest" description="Disordered" evidence="9">
    <location>
        <begin position="200"/>
        <end position="220"/>
    </location>
</feature>
<dbReference type="InterPro" id="IPR013087">
    <property type="entry name" value="Znf_C2H2_type"/>
</dbReference>
<dbReference type="EMBL" id="FZQP02007036">
    <property type="protein sequence ID" value="VVD05887.1"/>
    <property type="molecule type" value="Genomic_DNA"/>
</dbReference>
<evidence type="ECO:0000256" key="4">
    <source>
        <dbReference type="ARBA" id="ARBA00022771"/>
    </source>
</evidence>
<dbReference type="Pfam" id="PF00096">
    <property type="entry name" value="zf-C2H2"/>
    <property type="match status" value="6"/>
</dbReference>
<gene>
    <name evidence="11" type="ORF">LSINAPIS_LOCUS15342</name>
</gene>
<dbReference type="AlphaFoldDB" id="A0A5E4R7C0"/>
<keyword evidence="6" id="KW-0238">DNA-binding</keyword>
<evidence type="ECO:0000259" key="10">
    <source>
        <dbReference type="PROSITE" id="PS50157"/>
    </source>
</evidence>
<evidence type="ECO:0000256" key="3">
    <source>
        <dbReference type="ARBA" id="ARBA00022737"/>
    </source>
</evidence>
<dbReference type="FunFam" id="3.30.160.60:FF:000086">
    <property type="entry name" value="transcription factor E4F1 isoform X1"/>
    <property type="match status" value="1"/>
</dbReference>
<feature type="domain" description="C2H2-type" evidence="10">
    <location>
        <begin position="237"/>
        <end position="264"/>
    </location>
</feature>
<dbReference type="PANTHER" id="PTHR23226">
    <property type="entry name" value="ZINC FINGER AND SCAN DOMAIN-CONTAINING"/>
    <property type="match status" value="1"/>
</dbReference>
<keyword evidence="7" id="KW-0539">Nucleus</keyword>
<dbReference type="FunFam" id="3.30.160.60:FF:000217">
    <property type="entry name" value="Combgap, isoform F"/>
    <property type="match status" value="1"/>
</dbReference>
<evidence type="ECO:0000256" key="1">
    <source>
        <dbReference type="ARBA" id="ARBA00004123"/>
    </source>
</evidence>
<feature type="domain" description="C2H2-type" evidence="10">
    <location>
        <begin position="376"/>
        <end position="403"/>
    </location>
</feature>
<feature type="domain" description="C2H2-type" evidence="10">
    <location>
        <begin position="349"/>
        <end position="371"/>
    </location>
</feature>
<feature type="compositionally biased region" description="Polar residues" evidence="9">
    <location>
        <begin position="205"/>
        <end position="220"/>
    </location>
</feature>
<sequence>MCMPTPTNVSGFAYSWGFTSSADLTKCEVDTPGSLSYTLGNTVSPETTLTVMSHKSPQVQEKVGTVTVASNSAAQVTRVVTTGTPGGGRRAMFVLNESPTQTINRVSQQNQTTSIQSASNLASKPFMTPLGPIQLTAEECNEILMKRALQAQGIATPVIDASQLNHTLLNGAIKSLAEVTTQQNQTETIQTTPVHQHHLLHTKQEPGTTNNSPKTVQMQPQQQAPVKERPYSCDEPHVCGHCGKAFARKHCLNTHLLLHSADRPYRCHECKMAFTLKHHLVTHSRVHSRDRPFICGECGRGFPLKRHLVTHTKYHAGERPYVCNECGESFAQKEHLVMHSRFHGSLSPFVCPDCGLAFARKFQLVNHGRVHGRVPHACPVCGKEFLQKRTLVAHLKIHTGEGTVACFECGEAFKDQPIQIISSNQPNNVNPPRHAVALPRPKLHFCVDCGKGFSAKHGLLAHHRRNPEGSCTLRTHVCDNCGKAFYQKNHLMLHQRQHMDLPSRNVTNRSGQVIGNQIMVGSRRLLPSQLHIVSRDGKPLHHITKRE</sequence>